<dbReference type="Proteomes" id="UP001321498">
    <property type="component" value="Chromosome"/>
</dbReference>
<protein>
    <submittedName>
        <fullName evidence="2">Uncharacterized protein</fullName>
    </submittedName>
</protein>
<dbReference type="EMBL" id="AP027731">
    <property type="protein sequence ID" value="BDZ44517.1"/>
    <property type="molecule type" value="Genomic_DNA"/>
</dbReference>
<proteinExistence type="predicted"/>
<organism evidence="2 3">
    <name type="scientific">Naasia aerilata</name>
    <dbReference type="NCBI Taxonomy" id="1162966"/>
    <lineage>
        <taxon>Bacteria</taxon>
        <taxon>Bacillati</taxon>
        <taxon>Actinomycetota</taxon>
        <taxon>Actinomycetes</taxon>
        <taxon>Micrococcales</taxon>
        <taxon>Microbacteriaceae</taxon>
        <taxon>Naasia</taxon>
    </lineage>
</organism>
<feature type="region of interest" description="Disordered" evidence="1">
    <location>
        <begin position="32"/>
        <end position="89"/>
    </location>
</feature>
<gene>
    <name evidence="2" type="ORF">GCM10025866_04260</name>
</gene>
<sequence length="89" mass="9631">MDSTTGRYRLTTESGSQYIVDLDQNSLVRMRGAAPPSALDDDPSPSEPLRRDGRPVALVSIREATVGRSGSSSSTSRSPTWPPRCGRRP</sequence>
<feature type="compositionally biased region" description="Low complexity" evidence="1">
    <location>
        <begin position="67"/>
        <end position="79"/>
    </location>
</feature>
<evidence type="ECO:0000313" key="3">
    <source>
        <dbReference type="Proteomes" id="UP001321498"/>
    </source>
</evidence>
<evidence type="ECO:0000256" key="1">
    <source>
        <dbReference type="SAM" id="MobiDB-lite"/>
    </source>
</evidence>
<reference evidence="3" key="1">
    <citation type="journal article" date="2019" name="Int. J. Syst. Evol. Microbiol.">
        <title>The Global Catalogue of Microorganisms (GCM) 10K type strain sequencing project: providing services to taxonomists for standard genome sequencing and annotation.</title>
        <authorList>
            <consortium name="The Broad Institute Genomics Platform"/>
            <consortium name="The Broad Institute Genome Sequencing Center for Infectious Disease"/>
            <person name="Wu L."/>
            <person name="Ma J."/>
        </authorList>
    </citation>
    <scope>NUCLEOTIDE SEQUENCE [LARGE SCALE GENOMIC DNA]</scope>
    <source>
        <strain evidence="3">NBRC 108725</strain>
    </source>
</reference>
<name>A0ABN6XI03_9MICO</name>
<evidence type="ECO:0000313" key="2">
    <source>
        <dbReference type="EMBL" id="BDZ44517.1"/>
    </source>
</evidence>
<keyword evidence="3" id="KW-1185">Reference proteome</keyword>
<accession>A0ABN6XI03</accession>